<keyword evidence="3" id="KW-1185">Reference proteome</keyword>
<feature type="region of interest" description="Disordered" evidence="1">
    <location>
        <begin position="270"/>
        <end position="295"/>
    </location>
</feature>
<protein>
    <recommendedName>
        <fullName evidence="4">Maintenance of telomere capping protein 1</fullName>
    </recommendedName>
</protein>
<dbReference type="EMBL" id="UFAJ01000184">
    <property type="protein sequence ID" value="SSD59681.1"/>
    <property type="molecule type" value="Genomic_DNA"/>
</dbReference>
<feature type="compositionally biased region" description="Basic and acidic residues" evidence="1">
    <location>
        <begin position="65"/>
        <end position="101"/>
    </location>
</feature>
<name>A0A376B4W4_9ASCO</name>
<accession>A0A376B4W4</accession>
<evidence type="ECO:0000313" key="3">
    <source>
        <dbReference type="Proteomes" id="UP000262825"/>
    </source>
</evidence>
<feature type="compositionally biased region" description="Acidic residues" evidence="1">
    <location>
        <begin position="35"/>
        <end position="47"/>
    </location>
</feature>
<proteinExistence type="predicted"/>
<evidence type="ECO:0008006" key="4">
    <source>
        <dbReference type="Google" id="ProtNLM"/>
    </source>
</evidence>
<feature type="compositionally biased region" description="Polar residues" evidence="1">
    <location>
        <begin position="116"/>
        <end position="127"/>
    </location>
</feature>
<dbReference type="Pfam" id="PF10310">
    <property type="entry name" value="DUF5427"/>
    <property type="match status" value="1"/>
</dbReference>
<dbReference type="PANTHER" id="PTHR28265">
    <property type="entry name" value="MAINTENANCE OF TELOMERE CAPPING PROTEIN 1"/>
    <property type="match status" value="1"/>
</dbReference>
<sequence length="419" mass="47494">MSSKTTDADDVLQFLESLPEQKSTTTTKYNNNNDDKDDILDFLDELDQNNNNTNNSNKSSTLVSSEKETEPFTPVDQKKITLDEKNISDKEKVSEQPKVKQSDSTSNSKKQEEQVDVNTKEQSPINDPITSFASWWNNSGTSAKFNNLLKTTTQTIQETLEENKQVSSAVSGLAKNLTKLVVGETSEVLKIHINHDIQNWRFTEVVDESFYQILSAQVQDGVRIFVDEPRFNEQPSVPDNIIDFQFFQGKVNDGEKLCLANLEASIKKHVGDKKKGDSESNTPNTTGENDLADEDNEDYYKNVSEVFISILPTAVPVTKADDEDFDNEMTVVDSNSSGNFSITMILKDITNDITILVRSQGFPLKWAEWITNDESYNRKKDSNEEKIDIGEWVRDWIEDGIQLTVRTLAQNYVLKRIKI</sequence>
<dbReference type="AlphaFoldDB" id="A0A376B4W4"/>
<evidence type="ECO:0000313" key="2">
    <source>
        <dbReference type="EMBL" id="SSD59681.1"/>
    </source>
</evidence>
<feature type="region of interest" description="Disordered" evidence="1">
    <location>
        <begin position="1"/>
        <end position="127"/>
    </location>
</feature>
<feature type="compositionally biased region" description="Polar residues" evidence="1">
    <location>
        <begin position="279"/>
        <end position="288"/>
    </location>
</feature>
<dbReference type="InterPro" id="IPR018814">
    <property type="entry name" value="DUF5427"/>
</dbReference>
<dbReference type="VEuPathDB" id="FungiDB:SCODWIG_01442"/>
<feature type="compositionally biased region" description="Low complexity" evidence="1">
    <location>
        <begin position="49"/>
        <end position="64"/>
    </location>
</feature>
<organism evidence="2 3">
    <name type="scientific">Saccharomycodes ludwigii</name>
    <dbReference type="NCBI Taxonomy" id="36035"/>
    <lineage>
        <taxon>Eukaryota</taxon>
        <taxon>Fungi</taxon>
        <taxon>Dikarya</taxon>
        <taxon>Ascomycota</taxon>
        <taxon>Saccharomycotina</taxon>
        <taxon>Saccharomycetes</taxon>
        <taxon>Saccharomycodales</taxon>
        <taxon>Saccharomycodaceae</taxon>
        <taxon>Saccharomycodes</taxon>
    </lineage>
</organism>
<evidence type="ECO:0000256" key="1">
    <source>
        <dbReference type="SAM" id="MobiDB-lite"/>
    </source>
</evidence>
<dbReference type="OrthoDB" id="5594977at2759"/>
<gene>
    <name evidence="2" type="ORF">SCODWIG_01442</name>
</gene>
<dbReference type="Proteomes" id="UP000262825">
    <property type="component" value="Unassembled WGS sequence"/>
</dbReference>
<dbReference type="PANTHER" id="PTHR28265:SF1">
    <property type="entry name" value="MAINTENANCE OF TELOMERE CAPPING PROTEIN 1"/>
    <property type="match status" value="1"/>
</dbReference>
<reference evidence="3" key="1">
    <citation type="submission" date="2018-06" db="EMBL/GenBank/DDBJ databases">
        <authorList>
            <person name="Guldener U."/>
        </authorList>
    </citation>
    <scope>NUCLEOTIDE SEQUENCE [LARGE SCALE GENOMIC DNA]</scope>
    <source>
        <strain evidence="3">UTAD17</strain>
    </source>
</reference>